<organism evidence="1">
    <name type="scientific">Mytilinidion resinicola</name>
    <dbReference type="NCBI Taxonomy" id="574789"/>
    <lineage>
        <taxon>Eukaryota</taxon>
        <taxon>Fungi</taxon>
        <taxon>Dikarya</taxon>
        <taxon>Ascomycota</taxon>
        <taxon>Pezizomycotina</taxon>
        <taxon>Dothideomycetes</taxon>
        <taxon>Pleosporomycetidae</taxon>
        <taxon>Mytilinidiales</taxon>
        <taxon>Mytilinidiaceae</taxon>
        <taxon>Mytilinidion</taxon>
    </lineage>
</organism>
<evidence type="ECO:0000313" key="1">
    <source>
        <dbReference type="EMBL" id="KAF2812686.1"/>
    </source>
</evidence>
<protein>
    <submittedName>
        <fullName evidence="1 3">Uncharacterized protein</fullName>
    </submittedName>
</protein>
<proteinExistence type="predicted"/>
<dbReference type="AlphaFoldDB" id="A0A6A6YUQ1"/>
<evidence type="ECO:0000313" key="3">
    <source>
        <dbReference type="RefSeq" id="XP_033579650.1"/>
    </source>
</evidence>
<gene>
    <name evidence="1 3" type="ORF">BDZ99DRAFT_271917</name>
</gene>
<accession>A0A6A6YUQ1</accession>
<dbReference type="GeneID" id="54454789"/>
<evidence type="ECO:0000313" key="2">
    <source>
        <dbReference type="Proteomes" id="UP000504636"/>
    </source>
</evidence>
<name>A0A6A6YUQ1_9PEZI</name>
<reference evidence="1 3" key="1">
    <citation type="journal article" date="2020" name="Stud. Mycol.">
        <title>101 Dothideomycetes genomes: a test case for predicting lifestyles and emergence of pathogens.</title>
        <authorList>
            <person name="Haridas S."/>
            <person name="Albert R."/>
            <person name="Binder M."/>
            <person name="Bloem J."/>
            <person name="Labutti K."/>
            <person name="Salamov A."/>
            <person name="Andreopoulos B."/>
            <person name="Baker S."/>
            <person name="Barry K."/>
            <person name="Bills G."/>
            <person name="Bluhm B."/>
            <person name="Cannon C."/>
            <person name="Castanera R."/>
            <person name="Culley D."/>
            <person name="Daum C."/>
            <person name="Ezra D."/>
            <person name="Gonzalez J."/>
            <person name="Henrissat B."/>
            <person name="Kuo A."/>
            <person name="Liang C."/>
            <person name="Lipzen A."/>
            <person name="Lutzoni F."/>
            <person name="Magnuson J."/>
            <person name="Mondo S."/>
            <person name="Nolan M."/>
            <person name="Ohm R."/>
            <person name="Pangilinan J."/>
            <person name="Park H.-J."/>
            <person name="Ramirez L."/>
            <person name="Alfaro M."/>
            <person name="Sun H."/>
            <person name="Tritt A."/>
            <person name="Yoshinaga Y."/>
            <person name="Zwiers L.-H."/>
            <person name="Turgeon B."/>
            <person name="Goodwin S."/>
            <person name="Spatafora J."/>
            <person name="Crous P."/>
            <person name="Grigoriev I."/>
        </authorList>
    </citation>
    <scope>NUCLEOTIDE SEQUENCE</scope>
    <source>
        <strain evidence="1 3">CBS 304.34</strain>
    </source>
</reference>
<dbReference type="RefSeq" id="XP_033579650.1">
    <property type="nucleotide sequence ID" value="XM_033713896.1"/>
</dbReference>
<reference evidence="3" key="3">
    <citation type="submission" date="2025-04" db="UniProtKB">
        <authorList>
            <consortium name="RefSeq"/>
        </authorList>
    </citation>
    <scope>IDENTIFICATION</scope>
    <source>
        <strain evidence="3">CBS 304.34</strain>
    </source>
</reference>
<keyword evidence="2" id="KW-1185">Reference proteome</keyword>
<dbReference type="EMBL" id="MU003697">
    <property type="protein sequence ID" value="KAF2812686.1"/>
    <property type="molecule type" value="Genomic_DNA"/>
</dbReference>
<reference evidence="3" key="2">
    <citation type="submission" date="2020-04" db="EMBL/GenBank/DDBJ databases">
        <authorList>
            <consortium name="NCBI Genome Project"/>
        </authorList>
    </citation>
    <scope>NUCLEOTIDE SEQUENCE</scope>
    <source>
        <strain evidence="3">CBS 304.34</strain>
    </source>
</reference>
<sequence>MPLLWSFDISYYLTQSYEPRKSPVYLQRAFLWTQNRTLHDPASWPQSPPYSPLRSRTHPSPCLCHSTFQPRKHTREDIRSFSYSWRDLSMWCRHRGRRHGPRRRCRRCSCLLQGHTCRKHRIASDRTLSRKGRWYTRCLRHTR</sequence>
<dbReference type="Proteomes" id="UP000504636">
    <property type="component" value="Unplaced"/>
</dbReference>